<dbReference type="Proteomes" id="UP000029859">
    <property type="component" value="Unassembled WGS sequence"/>
</dbReference>
<feature type="transmembrane region" description="Helical" evidence="5">
    <location>
        <begin position="270"/>
        <end position="290"/>
    </location>
</feature>
<dbReference type="Gene3D" id="1.20.120.1780">
    <property type="entry name" value="UbiA prenyltransferase"/>
    <property type="match status" value="1"/>
</dbReference>
<keyword evidence="3 5" id="KW-1133">Transmembrane helix</keyword>
<evidence type="ECO:0000256" key="5">
    <source>
        <dbReference type="SAM" id="Phobius"/>
    </source>
</evidence>
<evidence type="ECO:0000313" key="6">
    <source>
        <dbReference type="EMBL" id="KGK98940.1"/>
    </source>
</evidence>
<feature type="transmembrane region" description="Helical" evidence="5">
    <location>
        <begin position="85"/>
        <end position="105"/>
    </location>
</feature>
<evidence type="ECO:0000256" key="3">
    <source>
        <dbReference type="ARBA" id="ARBA00022989"/>
    </source>
</evidence>
<keyword evidence="4 5" id="KW-0472">Membrane</keyword>
<dbReference type="PANTHER" id="PTHR42723:SF1">
    <property type="entry name" value="CHLOROPHYLL SYNTHASE, CHLOROPLASTIC"/>
    <property type="match status" value="1"/>
</dbReference>
<feature type="transmembrane region" description="Helical" evidence="5">
    <location>
        <begin position="166"/>
        <end position="185"/>
    </location>
</feature>
<reference evidence="6 7" key="1">
    <citation type="submission" date="2014-09" db="EMBL/GenBank/DDBJ databases">
        <title>Draft genome sequence of an obligately methylotrophic methanogen, Methanococcoides methylutens, isolated from marine sediment.</title>
        <authorList>
            <person name="Guan Y."/>
            <person name="Ngugi D.K."/>
            <person name="Blom J."/>
            <person name="Ali S."/>
            <person name="Ferry J.G."/>
            <person name="Stingl U."/>
        </authorList>
    </citation>
    <scope>NUCLEOTIDE SEQUENCE [LARGE SCALE GENOMIC DNA]</scope>
    <source>
        <strain evidence="6 7">DSM 2657</strain>
    </source>
</reference>
<feature type="transmembrane region" description="Helical" evidence="5">
    <location>
        <begin position="206"/>
        <end position="227"/>
    </location>
</feature>
<accession>A0A099T187</accession>
<feature type="transmembrane region" description="Helical" evidence="5">
    <location>
        <begin position="21"/>
        <end position="38"/>
    </location>
</feature>
<evidence type="ECO:0000256" key="1">
    <source>
        <dbReference type="ARBA" id="ARBA00004651"/>
    </source>
</evidence>
<feature type="transmembrane region" description="Helical" evidence="5">
    <location>
        <begin position="44"/>
        <end position="65"/>
    </location>
</feature>
<dbReference type="Gene3D" id="1.10.357.140">
    <property type="entry name" value="UbiA prenyltransferase"/>
    <property type="match status" value="1"/>
</dbReference>
<evidence type="ECO:0000313" key="7">
    <source>
        <dbReference type="Proteomes" id="UP000029859"/>
    </source>
</evidence>
<feature type="transmembrane region" description="Helical" evidence="5">
    <location>
        <begin position="111"/>
        <end position="128"/>
    </location>
</feature>
<name>A0A099T187_METMT</name>
<dbReference type="InterPro" id="IPR000537">
    <property type="entry name" value="UbiA_prenyltransferase"/>
</dbReference>
<gene>
    <name evidence="6" type="ORF">LI82_02535</name>
</gene>
<dbReference type="EMBL" id="JRHO01000009">
    <property type="protein sequence ID" value="KGK98940.1"/>
    <property type="molecule type" value="Genomic_DNA"/>
</dbReference>
<feature type="transmembrane region" description="Helical" evidence="5">
    <location>
        <begin position="239"/>
        <end position="258"/>
    </location>
</feature>
<comment type="subcellular location">
    <subcellularLocation>
        <location evidence="1">Cell membrane</location>
        <topology evidence="1">Multi-pass membrane protein</topology>
    </subcellularLocation>
</comment>
<proteinExistence type="predicted"/>
<dbReference type="GO" id="GO:0005886">
    <property type="term" value="C:plasma membrane"/>
    <property type="evidence" value="ECO:0007669"/>
    <property type="project" value="UniProtKB-SubCell"/>
</dbReference>
<dbReference type="GO" id="GO:0016765">
    <property type="term" value="F:transferase activity, transferring alkyl or aryl (other than methyl) groups"/>
    <property type="evidence" value="ECO:0007669"/>
    <property type="project" value="InterPro"/>
</dbReference>
<evidence type="ECO:0000256" key="4">
    <source>
        <dbReference type="ARBA" id="ARBA00023136"/>
    </source>
</evidence>
<organism evidence="6 7">
    <name type="scientific">Methanococcoides methylutens</name>
    <dbReference type="NCBI Taxonomy" id="2226"/>
    <lineage>
        <taxon>Archaea</taxon>
        <taxon>Methanobacteriati</taxon>
        <taxon>Methanobacteriota</taxon>
        <taxon>Stenosarchaea group</taxon>
        <taxon>Methanomicrobia</taxon>
        <taxon>Methanosarcinales</taxon>
        <taxon>Methanosarcinaceae</taxon>
        <taxon>Methanococcoides</taxon>
    </lineage>
</organism>
<sequence>MVSFTEKLQAFLALTRFGNSFLGMFSVILSGILSMEFFGNGTEYATAAVISIFLFMGSFSINDYFDHLVDIANNRKDRPIVTGAISRNVALQVAVGCMLLAFLISLKLGEFVSLFIGFNILLSIFYSSHMKKVLLLKNISMAYCFMATIIFGTIVVDTVVEPLVQFYILMAFLVGIVFEIMADISDMEGDMQHRVQTIAWRISPRSAAIISSVIFSVVFILDPLPYFVNLHPNLVHDKLFLLLILPVAVVYLLISRSLIRDHSKNNVLKLRSRTIALMQIGSLVYLIGFLI</sequence>
<dbReference type="OrthoDB" id="11851at2157"/>
<evidence type="ECO:0008006" key="8">
    <source>
        <dbReference type="Google" id="ProtNLM"/>
    </source>
</evidence>
<feature type="transmembrane region" description="Helical" evidence="5">
    <location>
        <begin position="140"/>
        <end position="160"/>
    </location>
</feature>
<protein>
    <recommendedName>
        <fullName evidence="8">Prenyltransferase</fullName>
    </recommendedName>
</protein>
<dbReference type="Pfam" id="PF01040">
    <property type="entry name" value="UbiA"/>
    <property type="match status" value="1"/>
</dbReference>
<keyword evidence="2 5" id="KW-0812">Transmembrane</keyword>
<evidence type="ECO:0000256" key="2">
    <source>
        <dbReference type="ARBA" id="ARBA00022692"/>
    </source>
</evidence>
<dbReference type="InterPro" id="IPR050475">
    <property type="entry name" value="Prenyltransferase_related"/>
</dbReference>
<dbReference type="InterPro" id="IPR044878">
    <property type="entry name" value="UbiA_sf"/>
</dbReference>
<dbReference type="PANTHER" id="PTHR42723">
    <property type="entry name" value="CHLOROPHYLL SYNTHASE"/>
    <property type="match status" value="1"/>
</dbReference>
<dbReference type="AlphaFoldDB" id="A0A099T187"/>
<comment type="caution">
    <text evidence="6">The sequence shown here is derived from an EMBL/GenBank/DDBJ whole genome shotgun (WGS) entry which is preliminary data.</text>
</comment>
<dbReference type="RefSeq" id="WP_048193374.1">
    <property type="nucleotide sequence ID" value="NZ_CAAGSM010000002.1"/>
</dbReference>
<keyword evidence="7" id="KW-1185">Reference proteome</keyword>